<sequence>MAGALLKLATILSLVFSILLQASSSQMTLSSDIEDDDEEYVLDSPPENFRSRSRFLASVVRKVFSLALFSQRVLVDACSVLEPSSEFLQLSYTKSSVCATNKESLYGWR</sequence>
<name>A0A9Q0VSA9_SALPP</name>
<dbReference type="OrthoDB" id="2013942at2759"/>
<dbReference type="Proteomes" id="UP001151532">
    <property type="component" value="Chromosome 16"/>
</dbReference>
<feature type="chain" id="PRO_5040384072" evidence="1">
    <location>
        <begin position="26"/>
        <end position="109"/>
    </location>
</feature>
<dbReference type="AlphaFoldDB" id="A0A9Q0VSA9"/>
<dbReference type="EMBL" id="JAPFFK010000007">
    <property type="protein sequence ID" value="KAJ6753772.1"/>
    <property type="molecule type" value="Genomic_DNA"/>
</dbReference>
<evidence type="ECO:0000256" key="1">
    <source>
        <dbReference type="SAM" id="SignalP"/>
    </source>
</evidence>
<reference evidence="2" key="1">
    <citation type="submission" date="2022-11" db="EMBL/GenBank/DDBJ databases">
        <authorList>
            <person name="Hyden B.L."/>
            <person name="Feng K."/>
            <person name="Yates T."/>
            <person name="Jawdy S."/>
            <person name="Smart L.B."/>
            <person name="Muchero W."/>
        </authorList>
    </citation>
    <scope>NUCLEOTIDE SEQUENCE</scope>
    <source>
        <tissue evidence="2">Shoot tip</tissue>
    </source>
</reference>
<gene>
    <name evidence="2" type="ORF">OIU79_026583</name>
</gene>
<protein>
    <submittedName>
        <fullName evidence="2">Uncharacterized protein</fullName>
    </submittedName>
</protein>
<proteinExistence type="predicted"/>
<keyword evidence="1" id="KW-0732">Signal</keyword>
<evidence type="ECO:0000313" key="3">
    <source>
        <dbReference type="Proteomes" id="UP001151532"/>
    </source>
</evidence>
<accession>A0A9Q0VSA9</accession>
<reference evidence="2" key="2">
    <citation type="journal article" date="2023" name="Int. J. Mol. Sci.">
        <title>De Novo Assembly and Annotation of 11 Diverse Shrub Willow (Salix) Genomes Reveals Novel Gene Organization in Sex-Linked Regions.</title>
        <authorList>
            <person name="Hyden B."/>
            <person name="Feng K."/>
            <person name="Yates T.B."/>
            <person name="Jawdy S."/>
            <person name="Cereghino C."/>
            <person name="Smart L.B."/>
            <person name="Muchero W."/>
        </authorList>
    </citation>
    <scope>NUCLEOTIDE SEQUENCE</scope>
    <source>
        <tissue evidence="2">Shoot tip</tissue>
    </source>
</reference>
<feature type="signal peptide" evidence="1">
    <location>
        <begin position="1"/>
        <end position="25"/>
    </location>
</feature>
<evidence type="ECO:0000313" key="2">
    <source>
        <dbReference type="EMBL" id="KAJ6753772.1"/>
    </source>
</evidence>
<organism evidence="2 3">
    <name type="scientific">Salix purpurea</name>
    <name type="common">Purple osier willow</name>
    <dbReference type="NCBI Taxonomy" id="77065"/>
    <lineage>
        <taxon>Eukaryota</taxon>
        <taxon>Viridiplantae</taxon>
        <taxon>Streptophyta</taxon>
        <taxon>Embryophyta</taxon>
        <taxon>Tracheophyta</taxon>
        <taxon>Spermatophyta</taxon>
        <taxon>Magnoliopsida</taxon>
        <taxon>eudicotyledons</taxon>
        <taxon>Gunneridae</taxon>
        <taxon>Pentapetalae</taxon>
        <taxon>rosids</taxon>
        <taxon>fabids</taxon>
        <taxon>Malpighiales</taxon>
        <taxon>Salicaceae</taxon>
        <taxon>Saliceae</taxon>
        <taxon>Salix</taxon>
    </lineage>
</organism>
<comment type="caution">
    <text evidence="2">The sequence shown here is derived from an EMBL/GenBank/DDBJ whole genome shotgun (WGS) entry which is preliminary data.</text>
</comment>
<keyword evidence="3" id="KW-1185">Reference proteome</keyword>